<feature type="compositionally biased region" description="Acidic residues" evidence="1">
    <location>
        <begin position="2008"/>
        <end position="2017"/>
    </location>
</feature>
<organism evidence="3 4">
    <name type="scientific">Trichomonas vaginalis (strain ATCC PRA-98 / G3)</name>
    <dbReference type="NCBI Taxonomy" id="412133"/>
    <lineage>
        <taxon>Eukaryota</taxon>
        <taxon>Metamonada</taxon>
        <taxon>Parabasalia</taxon>
        <taxon>Trichomonadida</taxon>
        <taxon>Trichomonadidae</taxon>
        <taxon>Trichomonas</taxon>
    </lineage>
</organism>
<dbReference type="PANTHER" id="PTHR46155">
    <property type="entry name" value="BIFUNCTIONAL INHIBITOR/LIPID-TRANSFER PROTEIN/SEED STORAGE 2S ALBUMIN SUPERFAMILY PROTEIN"/>
    <property type="match status" value="1"/>
</dbReference>
<accession>A2G2L3</accession>
<dbReference type="EMBL" id="DS114289">
    <property type="protein sequence ID" value="EAX88609.1"/>
    <property type="molecule type" value="Genomic_DNA"/>
</dbReference>
<keyword evidence="2" id="KW-0812">Transmembrane</keyword>
<feature type="transmembrane region" description="Helical" evidence="2">
    <location>
        <begin position="1972"/>
        <end position="1995"/>
    </location>
</feature>
<dbReference type="VEuPathDB" id="TrichDB:TVAGG3_0285900"/>
<dbReference type="VEuPathDB" id="TrichDB:TVAG_425470"/>
<feature type="region of interest" description="Disordered" evidence="1">
    <location>
        <begin position="2000"/>
        <end position="2061"/>
    </location>
</feature>
<evidence type="ECO:0000313" key="4">
    <source>
        <dbReference type="Proteomes" id="UP000001542"/>
    </source>
</evidence>
<gene>
    <name evidence="3" type="ORF">TVAG_425470</name>
</gene>
<keyword evidence="4" id="KW-1185">Reference proteome</keyword>
<protein>
    <recommendedName>
        <fullName evidence="5">Bap-like</fullName>
    </recommendedName>
</protein>
<reference evidence="3" key="1">
    <citation type="submission" date="2006-10" db="EMBL/GenBank/DDBJ databases">
        <authorList>
            <person name="Amadeo P."/>
            <person name="Zhao Q."/>
            <person name="Wortman J."/>
            <person name="Fraser-Liggett C."/>
            <person name="Carlton J."/>
        </authorList>
    </citation>
    <scope>NUCLEOTIDE SEQUENCE</scope>
    <source>
        <strain evidence="3">G3</strain>
    </source>
</reference>
<keyword evidence="2" id="KW-1133">Transmembrane helix</keyword>
<dbReference type="Proteomes" id="UP000001542">
    <property type="component" value="Unassembled WGS sequence"/>
</dbReference>
<dbReference type="RefSeq" id="XP_001301539.1">
    <property type="nucleotide sequence ID" value="XM_001301538.1"/>
</dbReference>
<reference evidence="3" key="2">
    <citation type="journal article" date="2007" name="Science">
        <title>Draft genome sequence of the sexually transmitted pathogen Trichomonas vaginalis.</title>
        <authorList>
            <person name="Carlton J.M."/>
            <person name="Hirt R.P."/>
            <person name="Silva J.C."/>
            <person name="Delcher A.L."/>
            <person name="Schatz M."/>
            <person name="Zhao Q."/>
            <person name="Wortman J.R."/>
            <person name="Bidwell S.L."/>
            <person name="Alsmark U.C.M."/>
            <person name="Besteiro S."/>
            <person name="Sicheritz-Ponten T."/>
            <person name="Noel C.J."/>
            <person name="Dacks J.B."/>
            <person name="Foster P.G."/>
            <person name="Simillion C."/>
            <person name="Van de Peer Y."/>
            <person name="Miranda-Saavedra D."/>
            <person name="Barton G.J."/>
            <person name="Westrop G.D."/>
            <person name="Mueller S."/>
            <person name="Dessi D."/>
            <person name="Fiori P.L."/>
            <person name="Ren Q."/>
            <person name="Paulsen I."/>
            <person name="Zhang H."/>
            <person name="Bastida-Corcuera F.D."/>
            <person name="Simoes-Barbosa A."/>
            <person name="Brown M.T."/>
            <person name="Hayes R.D."/>
            <person name="Mukherjee M."/>
            <person name="Okumura C.Y."/>
            <person name="Schneider R."/>
            <person name="Smith A.J."/>
            <person name="Vanacova S."/>
            <person name="Villalvazo M."/>
            <person name="Haas B.J."/>
            <person name="Pertea M."/>
            <person name="Feldblyum T.V."/>
            <person name="Utterback T.R."/>
            <person name="Shu C.L."/>
            <person name="Osoegawa K."/>
            <person name="de Jong P.J."/>
            <person name="Hrdy I."/>
            <person name="Horvathova L."/>
            <person name="Zubacova Z."/>
            <person name="Dolezal P."/>
            <person name="Malik S.B."/>
            <person name="Logsdon J.M. Jr."/>
            <person name="Henze K."/>
            <person name="Gupta A."/>
            <person name="Wang C.C."/>
            <person name="Dunne R.L."/>
            <person name="Upcroft J.A."/>
            <person name="Upcroft P."/>
            <person name="White O."/>
            <person name="Salzberg S.L."/>
            <person name="Tang P."/>
            <person name="Chiu C.-H."/>
            <person name="Lee Y.-S."/>
            <person name="Embley T.M."/>
            <person name="Coombs G.H."/>
            <person name="Mottram J.C."/>
            <person name="Tachezy J."/>
            <person name="Fraser-Liggett C.M."/>
            <person name="Johnson P.J."/>
        </authorList>
    </citation>
    <scope>NUCLEOTIDE SEQUENCE [LARGE SCALE GENOMIC DNA]</scope>
    <source>
        <strain evidence="3">G3</strain>
    </source>
</reference>
<evidence type="ECO:0000313" key="3">
    <source>
        <dbReference type="EMBL" id="EAX88609.1"/>
    </source>
</evidence>
<dbReference type="PANTHER" id="PTHR46155:SF1">
    <property type="entry name" value="BIFUNCTIONAL INHIBITOR_LIPID-TRANSFER PROTEIN_SEED STORAGE 2S ALBUMIN SUPERFAMILY PROTEIN"/>
    <property type="match status" value="1"/>
</dbReference>
<evidence type="ECO:0008006" key="5">
    <source>
        <dbReference type="Google" id="ProtNLM"/>
    </source>
</evidence>
<keyword evidence="2" id="KW-0472">Membrane</keyword>
<proteinExistence type="predicted"/>
<sequence>MLSYFIISAISKSELSLRHDNDNGNSSSIGTGETNHSEESKLTVKYDINQNIKYDSTKDSITFEVQVQGNSTTLVYYQIFKKEFNIINFTSKCDLSTNVTSETFNKTIPLTALERGEYYILVKAFNEFGLIKDKQYNISTFKIGDNTKIDSWNFDKPVYANGDDIIITGNFTDNDPDEILTFLVRFGNSGKEYKSNQVNSSEPHNFTITVRGGPKITGDEVLCTLIARDINNRDVDTDTKTVHISVVPTLTAIPKNTGSVFDFNTTLVFDLIISDDDSRGYIKWYFDNDKDTIYSMQYSVDHGVFIDPLTVKLSEYNIVYKRQKYNLIIYAVDYNNITSNEVPFSFNILSKPLIKNIELNQRGVPNETKILKVLFDDYDTDKTLHLYAGYGSHTDHLYATTSNGQVNQTFKTLYTFPSQFKGNVNFFLSSRSDLQTVASSSNTDSDPLVLEIISTDIPLVSAQWPELDIYETGESINFNLTVKDDNSGSIKYTITGNDYNRNIEANPNRYEFSSSDSNSTTFSVTIPIPTDCKYHRVSSGYYLYVQCIDDYNASSNRLSYQFHIKNKIVLNKAIVVPNLIRPDVNNQVNITAYFKNVDEKRNIFLWTKFGDNAPSLLTSVSKVGENEMISSVTNVPVDSGLNYPVSVWLADDYDQSRATRNGKTTVITVDINITKAPSMTSPCIPRIAYGKDDRIKISLEVIDDTNGMIEFKIDNEVIDQQLYYNTTNGVAKLSTEIDIPAKYKVFGNHSISYYPVDEFGLRPTTNDSITTCSFIYKNKPLLHKLKLSKTVADDDDPINVSGNLVDYDSGKKLFIYQKLGSHDPIVLGEIVSQGGSSQNFTYTIQKLKGVPSGQTSIEIYACDSNVTIDASKLDRQAVSDPFPLSIYMANDPELVVLFPEETVYGSSDKIEIKVNITADIPGTVYLFDSTYYAESDDTYNAIDHVSYNHSCIVTLTLDTSTEYFENQKLYIKAIGNNDTKSDIYYKSFTIRDAPQLNKIQLTKDAFSPGDTIRAKYYYQNKQGGYVYLFAKIGNNILVSDASDLSSYDVYVSDSFDIKLNLSQKTGPTTLTFWVQNTPNVVYPPEKNSKSATITKNIIITKVPNVDFNYPQEKYYGYDDTFQCNVVIKDDTRGYILLKVDDIVIKNETYTSNELLKTKSFTFPIPKTLKYRNKRTHVQPYGYKYSNEFTVTMSVVDEYGMTNQKSQTFKFVNKPKVTAISVTKDLILQDKSSISVRINYTDVDNGKYLYFWLYFDDVKYSTSGSVTSSGKSASDEFTFDIPSNKKVGLHTISVKAADISSTYFTSNRNSFSNIESIPIRVTFRPSITLDRISNNFISKGQNLRLTGSLSFDTFTYCNIVVSFGSVQAQSTMLDKSSLINGKYDITVTVPDGLKYGITTMTVSAIDGNSIQSLNSGSKSFTYKNKPKIHDFSMSADYFTTEEPAYFKLLLDDSDKGKEIFVWMQIGDEDPLNNDYWAWSNGKDNQLLEISQMIHTKKSGPTNVKFYVTDTYNEHADGLSISNVLSQKIVFSYFPFFQVTYPSDFYYHTNELIPISYTCEDDGDVTIYVTINGVSIDSMKETISPNNKKISGTKNINLTADIFKYGYNEFNMYIVNKYGFKSDDQLIYIRIINPPILNSINISKNYALQGDIIEFDGTFTDLDQTKDLYFYVQLGEKAVEQSSLNVKSTGEKGQKFSFGLKINKTEPPGKKKIKVWISSNKDPKIVSNAVHANSKVFEFDFEVTYKPSISLQPLVKSAYNDGENISIRGSVTANSNILMKFKIDNIELNVTKEIQVTENPQEFEVKLQIPENFRYGKHNLNAYAVDANGLSTDMTHIEFNIQNPPRILSISLESDSVTAGGKAKVVGTIRDPDARNMITFLAGIDLETKSKVYEMVSDSSVQAFAFEINISSNIVLGDHDLEIIARDPDNLESTPAQLTFTVVKGNSGIGGDDDSSNANSKSANKKKKATNAGLIAGIVIVGLVLVVLFVLLVVLLIKKSGGNNAHDSDSETENEDLPESETQIATSIPMEEATRDNPLFSASEVANDNDPFSDEFEEQNHVV</sequence>
<evidence type="ECO:0000256" key="1">
    <source>
        <dbReference type="SAM" id="MobiDB-lite"/>
    </source>
</evidence>
<dbReference type="KEGG" id="tva:4746269"/>
<dbReference type="InParanoid" id="A2G2L3"/>
<evidence type="ECO:0000256" key="2">
    <source>
        <dbReference type="SAM" id="Phobius"/>
    </source>
</evidence>
<name>A2G2L3_TRIV3</name>